<name>A0A919FBS1_9ACTN</name>
<reference evidence="1" key="2">
    <citation type="submission" date="2020-09" db="EMBL/GenBank/DDBJ databases">
        <authorList>
            <person name="Sun Q."/>
            <person name="Ohkuma M."/>
        </authorList>
    </citation>
    <scope>NUCLEOTIDE SEQUENCE</scope>
    <source>
        <strain evidence="1">JCM 4646</strain>
    </source>
</reference>
<dbReference type="EMBL" id="BNBO01000001">
    <property type="protein sequence ID" value="GHH59908.1"/>
    <property type="molecule type" value="Genomic_DNA"/>
</dbReference>
<protein>
    <submittedName>
        <fullName evidence="1">Uncharacterized protein</fullName>
    </submittedName>
</protein>
<dbReference type="GeneID" id="95350928"/>
<sequence length="389" mass="40509">MDRFDLLVPGEEPARSVVLALGARGHQEVAVQEARLVYPDQASEAGRQVDGWWHVISFADDEGLASGGHYGWERVAVNTVARTFGGYGVGYGTGYPEAGAVPVGPSALVREVDPATARELRRQIVAQFPSPQEDAEPQPPLAVADTGRFLPPLQNSVYAAARELHERGAAGSDALDEWLTAPTLPDDDPDVLLDLAHSVMYDGACDADSALHVPLLAAVALRPDVSSACRARLVTLLTGAATLADRRAAAAADRLAAHGLVAAETPDEAAPRLAVEAVAPSLLAAWAGGDEALRFALAGLAAATRAADCTDRIRALTGARPDGPCRDALLLAAALSQDAAAEIDHAVAHVVQRGRLQSLDLPSPLASPRAAALDLLLPLLESEAARLPV</sequence>
<reference evidence="1" key="1">
    <citation type="journal article" date="2014" name="Int. J. Syst. Evol. Microbiol.">
        <title>Complete genome sequence of Corynebacterium casei LMG S-19264T (=DSM 44701T), isolated from a smear-ripened cheese.</title>
        <authorList>
            <consortium name="US DOE Joint Genome Institute (JGI-PGF)"/>
            <person name="Walter F."/>
            <person name="Albersmeier A."/>
            <person name="Kalinowski J."/>
            <person name="Ruckert C."/>
        </authorList>
    </citation>
    <scope>NUCLEOTIDE SEQUENCE</scope>
    <source>
        <strain evidence="1">JCM 4646</strain>
    </source>
</reference>
<dbReference type="RefSeq" id="WP_190208952.1">
    <property type="nucleotide sequence ID" value="NZ_BNBO01000001.1"/>
</dbReference>
<dbReference type="Proteomes" id="UP000617734">
    <property type="component" value="Unassembled WGS sequence"/>
</dbReference>
<proteinExistence type="predicted"/>
<comment type="caution">
    <text evidence="1">The sequence shown here is derived from an EMBL/GenBank/DDBJ whole genome shotgun (WGS) entry which is preliminary data.</text>
</comment>
<accession>A0A919FBS1</accession>
<keyword evidence="2" id="KW-1185">Reference proteome</keyword>
<evidence type="ECO:0000313" key="2">
    <source>
        <dbReference type="Proteomes" id="UP000617734"/>
    </source>
</evidence>
<dbReference type="AlphaFoldDB" id="A0A919FBS1"/>
<gene>
    <name evidence="1" type="ORF">GCM10018781_03940</name>
</gene>
<evidence type="ECO:0000313" key="1">
    <source>
        <dbReference type="EMBL" id="GHH59908.1"/>
    </source>
</evidence>
<organism evidence="1 2">
    <name type="scientific">Kitasatospora indigofera</name>
    <dbReference type="NCBI Taxonomy" id="67307"/>
    <lineage>
        <taxon>Bacteria</taxon>
        <taxon>Bacillati</taxon>
        <taxon>Actinomycetota</taxon>
        <taxon>Actinomycetes</taxon>
        <taxon>Kitasatosporales</taxon>
        <taxon>Streptomycetaceae</taxon>
        <taxon>Kitasatospora</taxon>
    </lineage>
</organism>